<dbReference type="Proteomes" id="UP000011715">
    <property type="component" value="Unassembled WGS sequence"/>
</dbReference>
<gene>
    <name evidence="2" type="ORF">MAPG_11541</name>
</gene>
<accession>A0A0C4EFJ1</accession>
<protein>
    <recommendedName>
        <fullName evidence="1">Heterokaryon incompatibility domain-containing protein</fullName>
    </recommendedName>
</protein>
<feature type="domain" description="Heterokaryon incompatibility" evidence="1">
    <location>
        <begin position="261"/>
        <end position="418"/>
    </location>
</feature>
<reference evidence="3" key="4">
    <citation type="journal article" date="2015" name="G3 (Bethesda)">
        <title>Genome sequences of three phytopathogenic species of the Magnaporthaceae family of fungi.</title>
        <authorList>
            <person name="Okagaki L.H."/>
            <person name="Nunes C.C."/>
            <person name="Sailsbery J."/>
            <person name="Clay B."/>
            <person name="Brown D."/>
            <person name="John T."/>
            <person name="Oh Y."/>
            <person name="Young N."/>
            <person name="Fitzgerald M."/>
            <person name="Haas B.J."/>
            <person name="Zeng Q."/>
            <person name="Young S."/>
            <person name="Adiconis X."/>
            <person name="Fan L."/>
            <person name="Levin J.Z."/>
            <person name="Mitchell T.K."/>
            <person name="Okubara P.A."/>
            <person name="Farman M.L."/>
            <person name="Kohn L.M."/>
            <person name="Birren B."/>
            <person name="Ma L.-J."/>
            <person name="Dean R.A."/>
        </authorList>
    </citation>
    <scope>NUCLEOTIDE SEQUENCE</scope>
    <source>
        <strain evidence="3">ATCC 64411 / 73-15</strain>
    </source>
</reference>
<dbReference type="PANTHER" id="PTHR33112:SF16">
    <property type="entry name" value="HETEROKARYON INCOMPATIBILITY DOMAIN-CONTAINING PROTEIN"/>
    <property type="match status" value="1"/>
</dbReference>
<organism evidence="3 4">
    <name type="scientific">Magnaporthiopsis poae (strain ATCC 64411 / 73-15)</name>
    <name type="common">Kentucky bluegrass fungus</name>
    <name type="synonym">Magnaporthe poae</name>
    <dbReference type="NCBI Taxonomy" id="644358"/>
    <lineage>
        <taxon>Eukaryota</taxon>
        <taxon>Fungi</taxon>
        <taxon>Dikarya</taxon>
        <taxon>Ascomycota</taxon>
        <taxon>Pezizomycotina</taxon>
        <taxon>Sordariomycetes</taxon>
        <taxon>Sordariomycetidae</taxon>
        <taxon>Magnaporthales</taxon>
        <taxon>Magnaporthaceae</taxon>
        <taxon>Magnaporthiopsis</taxon>
    </lineage>
</organism>
<dbReference type="AlphaFoldDB" id="A0A0C4EFJ1"/>
<dbReference type="STRING" id="644358.A0A0C4EFJ1"/>
<dbReference type="OMA" id="SWCANDG"/>
<evidence type="ECO:0000313" key="4">
    <source>
        <dbReference type="Proteomes" id="UP000011715"/>
    </source>
</evidence>
<dbReference type="VEuPathDB" id="FungiDB:MAPG_11541"/>
<sequence length="714" mass="80947">MSTYRHLITPIPLKNSIANILKAPSCQPCEHCKAAVPDRAKAKNGSIHTTYERVDEYPDFPALNTSAKSGCGLCRIFRKTLRRDWAVRPMDERGIGPLSDSDGLLDEPWDGKVRIFNLIFHLEPLVDAGLPRAKQMGSVITAMSLEFGPATVARSEDGCALHEEISQIINFKAYDSVDLEAVGHDQPPMRRLPSPESLSAENVEMMRQWIRDCQSKHVSCRIPTSSRPWLPTRLLDVGSAEDDRAPRLVETSASQVEGVTYAALSHMWGDTEAVPPFRTIQFNYEEVKTDIPMSLLPSNFRDAIETCRHLDVPFIWIDSLCIIQDSVDDWQREAKEMHNVYKHAKFTIAATSATSSHDGFLARDLSLVPAMKTRYSIAGDDQPRFFVLSPPLDDLGAGHRIGDVDGSRWNTRGWTMQERSLSTRTLHFCKNKIYFECREHLGSEEHEPEPGGSRYMWPRPPDGHPIEQSTWCKHWRQAVLEYSGRRLTVPSDKLTAIRSLANEMGPHMEPSEYIPEAAMWTGNFTNELLWYVLGIARKPRQRRAPSWSWASLDASITFEAADSSLGTTNRFRLTADRLPPPNSFDSASTPLISLRGFIRPIGAGGLQQTKDQYRHRTHYQYDILDNEGRRFAHGNLDFIGRDGLLTRNNLLMYVHVVDDRRPSGLILESYNDGVYWSRVGVATIFNSYNYPELVDPEVLGKLEEKTSIYLWDQD</sequence>
<proteinExistence type="predicted"/>
<evidence type="ECO:0000259" key="1">
    <source>
        <dbReference type="Pfam" id="PF06985"/>
    </source>
</evidence>
<dbReference type="EMBL" id="GL876982">
    <property type="protein sequence ID" value="KLU92596.1"/>
    <property type="molecule type" value="Genomic_DNA"/>
</dbReference>
<reference evidence="2" key="2">
    <citation type="submission" date="2010-05" db="EMBL/GenBank/DDBJ databases">
        <title>The Genome Sequence of Magnaporthe poae strain ATCC 64411.</title>
        <authorList>
            <consortium name="The Broad Institute Genome Sequencing Platform"/>
            <consortium name="Broad Institute Genome Sequencing Center for Infectious Disease"/>
            <person name="Ma L.-J."/>
            <person name="Dead R."/>
            <person name="Young S."/>
            <person name="Zeng Q."/>
            <person name="Koehrsen M."/>
            <person name="Alvarado L."/>
            <person name="Berlin A."/>
            <person name="Chapman S.B."/>
            <person name="Chen Z."/>
            <person name="Freedman E."/>
            <person name="Gellesch M."/>
            <person name="Goldberg J."/>
            <person name="Griggs A."/>
            <person name="Gujja S."/>
            <person name="Heilman E.R."/>
            <person name="Heiman D."/>
            <person name="Hepburn T."/>
            <person name="Howarth C."/>
            <person name="Jen D."/>
            <person name="Larson L."/>
            <person name="Mehta T."/>
            <person name="Neiman D."/>
            <person name="Pearson M."/>
            <person name="Roberts A."/>
            <person name="Saif S."/>
            <person name="Shea T."/>
            <person name="Shenoy N."/>
            <person name="Sisk P."/>
            <person name="Stolte C."/>
            <person name="Sykes S."/>
            <person name="Walk T."/>
            <person name="White J."/>
            <person name="Yandava C."/>
            <person name="Haas B."/>
            <person name="Nusbaum C."/>
            <person name="Birren B."/>
        </authorList>
    </citation>
    <scope>NUCLEOTIDE SEQUENCE</scope>
    <source>
        <strain evidence="2">ATCC 64411</strain>
    </source>
</reference>
<dbReference type="EMBL" id="ADBL01002843">
    <property type="status" value="NOT_ANNOTATED_CDS"/>
    <property type="molecule type" value="Genomic_DNA"/>
</dbReference>
<reference evidence="3" key="5">
    <citation type="submission" date="2015-06" db="UniProtKB">
        <authorList>
            <consortium name="EnsemblFungi"/>
        </authorList>
    </citation>
    <scope>IDENTIFICATION</scope>
    <source>
        <strain evidence="3">ATCC 64411</strain>
    </source>
</reference>
<dbReference type="EnsemblFungi" id="MAPG_11541T0">
    <property type="protein sequence ID" value="MAPG_11541T0"/>
    <property type="gene ID" value="MAPG_11541"/>
</dbReference>
<dbReference type="eggNOG" id="ENOG502RX1M">
    <property type="taxonomic scope" value="Eukaryota"/>
</dbReference>
<evidence type="ECO:0000313" key="2">
    <source>
        <dbReference type="EMBL" id="KLU92596.1"/>
    </source>
</evidence>
<name>A0A0C4EFJ1_MAGP6</name>
<keyword evidence="4" id="KW-1185">Reference proteome</keyword>
<dbReference type="PANTHER" id="PTHR33112">
    <property type="entry name" value="DOMAIN PROTEIN, PUTATIVE-RELATED"/>
    <property type="match status" value="1"/>
</dbReference>
<reference evidence="4" key="1">
    <citation type="submission" date="2010-05" db="EMBL/GenBank/DDBJ databases">
        <title>The genome sequence of Magnaporthe poae strain ATCC 64411.</title>
        <authorList>
            <person name="Ma L.-J."/>
            <person name="Dead R."/>
            <person name="Young S."/>
            <person name="Zeng Q."/>
            <person name="Koehrsen M."/>
            <person name="Alvarado L."/>
            <person name="Berlin A."/>
            <person name="Chapman S.B."/>
            <person name="Chen Z."/>
            <person name="Freedman E."/>
            <person name="Gellesch M."/>
            <person name="Goldberg J."/>
            <person name="Griggs A."/>
            <person name="Gujja S."/>
            <person name="Heilman E.R."/>
            <person name="Heiman D."/>
            <person name="Hepburn T."/>
            <person name="Howarth C."/>
            <person name="Jen D."/>
            <person name="Larson L."/>
            <person name="Mehta T."/>
            <person name="Neiman D."/>
            <person name="Pearson M."/>
            <person name="Roberts A."/>
            <person name="Saif S."/>
            <person name="Shea T."/>
            <person name="Shenoy N."/>
            <person name="Sisk P."/>
            <person name="Stolte C."/>
            <person name="Sykes S."/>
            <person name="Walk T."/>
            <person name="White J."/>
            <person name="Yandava C."/>
            <person name="Haas B."/>
            <person name="Nusbaum C."/>
            <person name="Birren B."/>
        </authorList>
    </citation>
    <scope>NUCLEOTIDE SEQUENCE [LARGE SCALE GENOMIC DNA]</scope>
    <source>
        <strain evidence="4">ATCC 64411 / 73-15</strain>
    </source>
</reference>
<evidence type="ECO:0000313" key="3">
    <source>
        <dbReference type="EnsemblFungi" id="MAPG_11541T0"/>
    </source>
</evidence>
<reference evidence="2" key="3">
    <citation type="submission" date="2011-03" db="EMBL/GenBank/DDBJ databases">
        <title>Annotation of Magnaporthe poae ATCC 64411.</title>
        <authorList>
            <person name="Ma L.-J."/>
            <person name="Dead R."/>
            <person name="Young S.K."/>
            <person name="Zeng Q."/>
            <person name="Gargeya S."/>
            <person name="Fitzgerald M."/>
            <person name="Haas B."/>
            <person name="Abouelleil A."/>
            <person name="Alvarado L."/>
            <person name="Arachchi H.M."/>
            <person name="Berlin A."/>
            <person name="Brown A."/>
            <person name="Chapman S.B."/>
            <person name="Chen Z."/>
            <person name="Dunbar C."/>
            <person name="Freedman E."/>
            <person name="Gearin G."/>
            <person name="Gellesch M."/>
            <person name="Goldberg J."/>
            <person name="Griggs A."/>
            <person name="Gujja S."/>
            <person name="Heiman D."/>
            <person name="Howarth C."/>
            <person name="Larson L."/>
            <person name="Lui A."/>
            <person name="MacDonald P.J.P."/>
            <person name="Mehta T."/>
            <person name="Montmayeur A."/>
            <person name="Murphy C."/>
            <person name="Neiman D."/>
            <person name="Pearson M."/>
            <person name="Priest M."/>
            <person name="Roberts A."/>
            <person name="Saif S."/>
            <person name="Shea T."/>
            <person name="Shenoy N."/>
            <person name="Sisk P."/>
            <person name="Stolte C."/>
            <person name="Sykes S."/>
            <person name="Yandava C."/>
            <person name="Wortman J."/>
            <person name="Nusbaum C."/>
            <person name="Birren B."/>
        </authorList>
    </citation>
    <scope>NUCLEOTIDE SEQUENCE</scope>
    <source>
        <strain evidence="2">ATCC 64411</strain>
    </source>
</reference>
<dbReference type="InterPro" id="IPR010730">
    <property type="entry name" value="HET"/>
</dbReference>
<dbReference type="OrthoDB" id="5362512at2759"/>
<dbReference type="Pfam" id="PF06985">
    <property type="entry name" value="HET"/>
    <property type="match status" value="1"/>
</dbReference>